<organism evidence="1 2">
    <name type="scientific">Australozyma saopauloensis</name>
    <dbReference type="NCBI Taxonomy" id="291208"/>
    <lineage>
        <taxon>Eukaryota</taxon>
        <taxon>Fungi</taxon>
        <taxon>Dikarya</taxon>
        <taxon>Ascomycota</taxon>
        <taxon>Saccharomycotina</taxon>
        <taxon>Pichiomycetes</taxon>
        <taxon>Metschnikowiaceae</taxon>
        <taxon>Australozyma</taxon>
    </lineage>
</organism>
<evidence type="ECO:0000313" key="2">
    <source>
        <dbReference type="Proteomes" id="UP001338582"/>
    </source>
</evidence>
<dbReference type="KEGG" id="asau:88171914"/>
<protein>
    <submittedName>
        <fullName evidence="1">Uncharacterized protein</fullName>
    </submittedName>
</protein>
<dbReference type="EMBL" id="CP138894">
    <property type="protein sequence ID" value="WPK23605.1"/>
    <property type="molecule type" value="Genomic_DNA"/>
</dbReference>
<proteinExistence type="predicted"/>
<dbReference type="GeneID" id="88171914"/>
<accession>A0AAX4H4V6</accession>
<dbReference type="Proteomes" id="UP001338582">
    <property type="component" value="Chromosome 1"/>
</dbReference>
<dbReference type="AlphaFoldDB" id="A0AAX4H4V6"/>
<evidence type="ECO:0000313" key="1">
    <source>
        <dbReference type="EMBL" id="WPK23605.1"/>
    </source>
</evidence>
<reference evidence="1 2" key="1">
    <citation type="submission" date="2023-10" db="EMBL/GenBank/DDBJ databases">
        <title>Draft Genome Sequence of Candida saopaulonensis from a very Premature Infant with Sepsis.</title>
        <authorList>
            <person name="Ning Y."/>
            <person name="Dai R."/>
            <person name="Xiao M."/>
            <person name="Xu Y."/>
            <person name="Yan Q."/>
            <person name="Zhang L."/>
        </authorList>
    </citation>
    <scope>NUCLEOTIDE SEQUENCE [LARGE SCALE GENOMIC DNA]</scope>
    <source>
        <strain evidence="1 2">19XY460</strain>
    </source>
</reference>
<sequence>MKPCGSLILSRYISTSHKYIYSAPFSRTIKHSLSAHMSQDQAVDKVNEAVALLAIEKKPKQRKAQTEEEFLAQKSQFEAAGPQINAQNWLFQDQILNNLDNSLKFDRVHMLHVCEKAYFERNYEQCLEYIKRAETLYGVDLDNASDNEDIKQSFSSAGRKTKKSSKVERHVVELLHIKEACLKRMQSS</sequence>
<name>A0AAX4H4V6_9ASCO</name>
<keyword evidence="2" id="KW-1185">Reference proteome</keyword>
<gene>
    <name evidence="1" type="ORF">PUMCH_000846</name>
</gene>
<dbReference type="RefSeq" id="XP_062875991.1">
    <property type="nucleotide sequence ID" value="XM_063019921.1"/>
</dbReference>